<comment type="caution">
    <text evidence="2">The sequence shown here is derived from an EMBL/GenBank/DDBJ whole genome shotgun (WGS) entry which is preliminary data.</text>
</comment>
<evidence type="ECO:0000313" key="2">
    <source>
        <dbReference type="EMBL" id="GAA3613727.1"/>
    </source>
</evidence>
<keyword evidence="3" id="KW-1185">Reference proteome</keyword>
<accession>A0ABP6ZLT7</accession>
<protein>
    <recommendedName>
        <fullName evidence="1">TfuA-like core domain-containing protein</fullName>
    </recommendedName>
</protein>
<dbReference type="EMBL" id="BAABDQ010000050">
    <property type="protein sequence ID" value="GAA3613727.1"/>
    <property type="molecule type" value="Genomic_DNA"/>
</dbReference>
<proteinExistence type="predicted"/>
<dbReference type="Pfam" id="PF07812">
    <property type="entry name" value="TfuA"/>
    <property type="match status" value="1"/>
</dbReference>
<organism evidence="2 3">
    <name type="scientific">Nonomuraea rosea</name>
    <dbReference type="NCBI Taxonomy" id="638574"/>
    <lineage>
        <taxon>Bacteria</taxon>
        <taxon>Bacillati</taxon>
        <taxon>Actinomycetota</taxon>
        <taxon>Actinomycetes</taxon>
        <taxon>Streptosporangiales</taxon>
        <taxon>Streptosporangiaceae</taxon>
        <taxon>Nonomuraea</taxon>
    </lineage>
</organism>
<dbReference type="InterPro" id="IPR012924">
    <property type="entry name" value="TfuA_core"/>
</dbReference>
<dbReference type="RefSeq" id="WP_345576581.1">
    <property type="nucleotide sequence ID" value="NZ_BAABDQ010000050.1"/>
</dbReference>
<evidence type="ECO:0000259" key="1">
    <source>
        <dbReference type="Pfam" id="PF07812"/>
    </source>
</evidence>
<feature type="domain" description="TfuA-like core" evidence="1">
    <location>
        <begin position="50"/>
        <end position="169"/>
    </location>
</feature>
<dbReference type="Proteomes" id="UP001500630">
    <property type="component" value="Unassembled WGS sequence"/>
</dbReference>
<name>A0ABP6ZLT7_9ACTN</name>
<evidence type="ECO:0000313" key="3">
    <source>
        <dbReference type="Proteomes" id="UP001500630"/>
    </source>
</evidence>
<gene>
    <name evidence="2" type="ORF">GCM10022419_118560</name>
</gene>
<reference evidence="3" key="1">
    <citation type="journal article" date="2019" name="Int. J. Syst. Evol. Microbiol.">
        <title>The Global Catalogue of Microorganisms (GCM) 10K type strain sequencing project: providing services to taxonomists for standard genome sequencing and annotation.</title>
        <authorList>
            <consortium name="The Broad Institute Genomics Platform"/>
            <consortium name="The Broad Institute Genome Sequencing Center for Infectious Disease"/>
            <person name="Wu L."/>
            <person name="Ma J."/>
        </authorList>
    </citation>
    <scope>NUCLEOTIDE SEQUENCE [LARGE SCALE GENOMIC DNA]</scope>
    <source>
        <strain evidence="3">JCM 17326</strain>
    </source>
</reference>
<sequence>MRRFLFVGPSLPDPRKYVGEGEDIRVLPPVRAGDLPALAPRPGDVIGIIDGLFHQVRSVQHKEILYALQCGAAVLGAASMGALRAAELAPFGMRGIGRIAADFATGRLTADDEVAVVHTDREHGFHSRTFPLVSLRYTVERLVGLDRMSPQEAGQLIHDMRALHYTDRTLNRLSERGEALFASLKSAWVDAKKDDAIRLIDEMSQKTDITAESRSVPDTIYLHAWRLGHEISGHTLRIYQLFGRGYEELHARIVQDAIREECISRCGPNASTAFPDPILNHAHHEGYLAPDDTALLPRLRPWLTAAERSGEPPLTLLKKAVTRAFRMLPDVTPDAEAGRRLRSLGLDARAREVHELATAINLNAESRLPGFSVEHIPDDRLAQLASNLYGVRPDELETAARMRGISGADALIAALRPYYLLAKYNPETVALPLDIS</sequence>